<evidence type="ECO:0000259" key="1">
    <source>
        <dbReference type="Pfam" id="PF20247"/>
    </source>
</evidence>
<dbReference type="Proteomes" id="UP000642571">
    <property type="component" value="Unassembled WGS sequence"/>
</dbReference>
<evidence type="ECO:0000313" key="3">
    <source>
        <dbReference type="Proteomes" id="UP000642571"/>
    </source>
</evidence>
<comment type="caution">
    <text evidence="2">The sequence shown here is derived from an EMBL/GenBank/DDBJ whole genome shotgun (WGS) entry which is preliminary data.</text>
</comment>
<name>A0ABQ1PIR4_9BACI</name>
<accession>A0ABQ1PIR4</accession>
<dbReference type="InterPro" id="IPR046537">
    <property type="entry name" value="DUF6602"/>
</dbReference>
<dbReference type="CDD" id="cd21173">
    <property type="entry name" value="NucC-like"/>
    <property type="match status" value="1"/>
</dbReference>
<keyword evidence="3" id="KW-1185">Reference proteome</keyword>
<evidence type="ECO:0000313" key="2">
    <source>
        <dbReference type="EMBL" id="GGC97840.1"/>
    </source>
</evidence>
<organism evidence="2 3">
    <name type="scientific">Pontibacillus salipaludis</name>
    <dbReference type="NCBI Taxonomy" id="1697394"/>
    <lineage>
        <taxon>Bacteria</taxon>
        <taxon>Bacillati</taxon>
        <taxon>Bacillota</taxon>
        <taxon>Bacilli</taxon>
        <taxon>Bacillales</taxon>
        <taxon>Bacillaceae</taxon>
        <taxon>Pontibacillus</taxon>
    </lineage>
</organism>
<sequence>MLDKLSVLQRGMELKLEEIQLSHKHKGNRGDNSEEVVRDFLREFLPLYNRIGHGEIVDTIGNVSNESDIVILNEYHPYLNDLANPSLFFIEGVAAVGEVKSNLSSKDLSDTLDKCTRFKQMHIDMQGHAFVVANDSDIKRFVMKRPFFLFIFASQLKLDTILEKIRTYNEQKGLEVENQIDGVFALDRGTIFNVGDGEGSLGFKEKSDSSKLEGYISIEQGSDNNTLFNFLTFLSSSMPHLRLHYPIIREYLR</sequence>
<proteinExistence type="predicted"/>
<dbReference type="EMBL" id="BMIN01000001">
    <property type="protein sequence ID" value="GGC97840.1"/>
    <property type="molecule type" value="Genomic_DNA"/>
</dbReference>
<feature type="domain" description="DUF6602" evidence="1">
    <location>
        <begin position="20"/>
        <end position="121"/>
    </location>
</feature>
<dbReference type="RefSeq" id="WP_188649918.1">
    <property type="nucleotide sequence ID" value="NZ_BMIN01000001.1"/>
</dbReference>
<protein>
    <recommendedName>
        <fullName evidence="1">DUF6602 domain-containing protein</fullName>
    </recommendedName>
</protein>
<reference evidence="3" key="1">
    <citation type="journal article" date="2019" name="Int. J. Syst. Evol. Microbiol.">
        <title>The Global Catalogue of Microorganisms (GCM) 10K type strain sequencing project: providing services to taxonomists for standard genome sequencing and annotation.</title>
        <authorList>
            <consortium name="The Broad Institute Genomics Platform"/>
            <consortium name="The Broad Institute Genome Sequencing Center for Infectious Disease"/>
            <person name="Wu L."/>
            <person name="Ma J."/>
        </authorList>
    </citation>
    <scope>NUCLEOTIDE SEQUENCE [LARGE SCALE GENOMIC DNA]</scope>
    <source>
        <strain evidence="3">CGMCC 1.15353</strain>
    </source>
</reference>
<dbReference type="Pfam" id="PF20247">
    <property type="entry name" value="DUF6602"/>
    <property type="match status" value="1"/>
</dbReference>
<gene>
    <name evidence="2" type="ORF">GCM10011389_01210</name>
</gene>